<keyword evidence="2" id="KW-1185">Reference proteome</keyword>
<evidence type="ECO:0000313" key="1">
    <source>
        <dbReference type="EMBL" id="KAJ3561786.1"/>
    </source>
</evidence>
<dbReference type="InterPro" id="IPR023606">
    <property type="entry name" value="CoA-Trfase_III_dom_1_sf"/>
</dbReference>
<sequence length="238" mass="26026">MVDRTAFTAADVVADIWRHLELPPSALSSLSLHGSSEVLSSTREKEKPAVPSSFKIGVLAQSAVALSALGAAVVHSVRTGLLGTTTSDEDLQPDREVYGGVGVGVGVSVPRVTVPLRHAVLEFLCERLYTLDGRPPAQTWGPIGGLYPTADHGGYVRIHDNFPHHRRGALSLLGLEPTCVDRKAVAERTRMWESADLERVAVEEKGLAVYKLRSYDEWDALPQARALRDFLVDRKRRE</sequence>
<dbReference type="EMBL" id="JANPWZ010002007">
    <property type="protein sequence ID" value="KAJ3561786.1"/>
    <property type="molecule type" value="Genomic_DNA"/>
</dbReference>
<dbReference type="SUPFAM" id="SSF89796">
    <property type="entry name" value="CoA-transferase family III (CaiB/BaiF)"/>
    <property type="match status" value="1"/>
</dbReference>
<reference evidence="1" key="1">
    <citation type="submission" date="2022-07" db="EMBL/GenBank/DDBJ databases">
        <title>Genome Sequence of Xylaria arbuscula.</title>
        <authorList>
            <person name="Buettner E."/>
        </authorList>
    </citation>
    <scope>NUCLEOTIDE SEQUENCE</scope>
    <source>
        <strain evidence="1">VT107</strain>
    </source>
</reference>
<dbReference type="VEuPathDB" id="FungiDB:F4678DRAFT_418956"/>
<dbReference type="Proteomes" id="UP001148614">
    <property type="component" value="Unassembled WGS sequence"/>
</dbReference>
<protein>
    <submittedName>
        <fullName evidence="1">Uncharacterized protein</fullName>
    </submittedName>
</protein>
<comment type="caution">
    <text evidence="1">The sequence shown here is derived from an EMBL/GenBank/DDBJ whole genome shotgun (WGS) entry which is preliminary data.</text>
</comment>
<dbReference type="AlphaFoldDB" id="A0A9W8TJ42"/>
<accession>A0A9W8TJ42</accession>
<organism evidence="1 2">
    <name type="scientific">Xylaria arbuscula</name>
    <dbReference type="NCBI Taxonomy" id="114810"/>
    <lineage>
        <taxon>Eukaryota</taxon>
        <taxon>Fungi</taxon>
        <taxon>Dikarya</taxon>
        <taxon>Ascomycota</taxon>
        <taxon>Pezizomycotina</taxon>
        <taxon>Sordariomycetes</taxon>
        <taxon>Xylariomycetidae</taxon>
        <taxon>Xylariales</taxon>
        <taxon>Xylariaceae</taxon>
        <taxon>Xylaria</taxon>
    </lineage>
</organism>
<proteinExistence type="predicted"/>
<evidence type="ECO:0000313" key="2">
    <source>
        <dbReference type="Proteomes" id="UP001148614"/>
    </source>
</evidence>
<name>A0A9W8TJ42_9PEZI</name>
<gene>
    <name evidence="1" type="ORF">NPX13_g8808</name>
</gene>